<feature type="chain" id="PRO_5001726223" evidence="2">
    <location>
        <begin position="21"/>
        <end position="74"/>
    </location>
</feature>
<protein>
    <submittedName>
        <fullName evidence="3">Uncharacterized protein</fullName>
    </submittedName>
</protein>
<keyword evidence="2" id="KW-0732">Signal</keyword>
<organism evidence="3">
    <name type="scientific">Lichtheimia ramosa</name>
    <dbReference type="NCBI Taxonomy" id="688394"/>
    <lineage>
        <taxon>Eukaryota</taxon>
        <taxon>Fungi</taxon>
        <taxon>Fungi incertae sedis</taxon>
        <taxon>Mucoromycota</taxon>
        <taxon>Mucoromycotina</taxon>
        <taxon>Mucoromycetes</taxon>
        <taxon>Mucorales</taxon>
        <taxon>Lichtheimiaceae</taxon>
        <taxon>Lichtheimia</taxon>
    </lineage>
</organism>
<name>A0A077WC11_9FUNG</name>
<accession>A0A077WC11</accession>
<evidence type="ECO:0000256" key="1">
    <source>
        <dbReference type="SAM" id="MobiDB-lite"/>
    </source>
</evidence>
<dbReference type="EMBL" id="LK023313">
    <property type="protein sequence ID" value="CDS03723.1"/>
    <property type="molecule type" value="Genomic_DNA"/>
</dbReference>
<dbReference type="AlphaFoldDB" id="A0A077WC11"/>
<sequence>MRFFTSISIAALCFVASIQAAPQGALGGTGGAGQQPAGQDPGTPAANSPAVIWDTGVGIAKGVAESGLQAISSV</sequence>
<evidence type="ECO:0000313" key="3">
    <source>
        <dbReference type="EMBL" id="CDS03723.1"/>
    </source>
</evidence>
<evidence type="ECO:0000256" key="2">
    <source>
        <dbReference type="SAM" id="SignalP"/>
    </source>
</evidence>
<proteinExistence type="predicted"/>
<feature type="compositionally biased region" description="Low complexity" evidence="1">
    <location>
        <begin position="34"/>
        <end position="46"/>
    </location>
</feature>
<feature type="signal peptide" evidence="2">
    <location>
        <begin position="1"/>
        <end position="20"/>
    </location>
</feature>
<gene>
    <name evidence="3" type="ORF">LRAMOSA01124</name>
</gene>
<feature type="region of interest" description="Disordered" evidence="1">
    <location>
        <begin position="26"/>
        <end position="48"/>
    </location>
</feature>
<reference evidence="3" key="1">
    <citation type="journal article" date="2014" name="Genome Announc.">
        <title>De novo whole-genome sequence and genome annotation of Lichtheimia ramosa.</title>
        <authorList>
            <person name="Linde J."/>
            <person name="Schwartze V."/>
            <person name="Binder U."/>
            <person name="Lass-Florl C."/>
            <person name="Voigt K."/>
            <person name="Horn F."/>
        </authorList>
    </citation>
    <scope>NUCLEOTIDE SEQUENCE</scope>
    <source>
        <strain evidence="3">JMRC FSU:6197</strain>
    </source>
</reference>